<dbReference type="Proteomes" id="UP001190465">
    <property type="component" value="Chromosome"/>
</dbReference>
<dbReference type="SUPFAM" id="SSF53335">
    <property type="entry name" value="S-adenosyl-L-methionine-dependent methyltransferases"/>
    <property type="match status" value="1"/>
</dbReference>
<dbReference type="PANTHER" id="PTHR45128">
    <property type="entry name" value="METHYLTRANSFERASE TYPE 11"/>
    <property type="match status" value="1"/>
</dbReference>
<dbReference type="Pfam" id="PF13847">
    <property type="entry name" value="Methyltransf_31"/>
    <property type="match status" value="1"/>
</dbReference>
<dbReference type="InterPro" id="IPR025714">
    <property type="entry name" value="Methyltranfer_dom"/>
</dbReference>
<sequence length="359" mass="37943">MTTQDAAPAVDTDKLMAFVFRAVEEAGAALNCALVVMGDRLGYYRSLAEHGASTPAELAQRTGTEEHYAREWLNAQAAGSFVAYEPDTGRYHLPPEQAVALTDETSPAFVGGLFQIALGTASDAARIVAAARTGDGVAWGDHSSDVHIGCERFFRPTYNAHLVSEWLPALDGVVSKLAAGAAVVDIGCGHGSSTILMAQVFPASTFLGVDSHRESIETARQRAAEAAPAARISFQATDVSTVDGGPYDLVTMFDCLHDTGDPVGAARRIREIIAADGTWMIVEPAAGDRVEDNLNPIGRAYYGFSTLLCTPASLAQPVGLALGTQAGPARIKDVVTQAGFTRFRLAANTPFNNVFEVRP</sequence>
<dbReference type="Pfam" id="PF21320">
    <property type="entry name" value="WHD_Rv2258c"/>
    <property type="match status" value="1"/>
</dbReference>
<dbReference type="InterPro" id="IPR029063">
    <property type="entry name" value="SAM-dependent_MTases_sf"/>
</dbReference>
<dbReference type="RefSeq" id="WP_308480058.1">
    <property type="nucleotide sequence ID" value="NZ_OY726397.1"/>
</dbReference>
<keyword evidence="3" id="KW-0489">Methyltransferase</keyword>
<evidence type="ECO:0000259" key="2">
    <source>
        <dbReference type="Pfam" id="PF21320"/>
    </source>
</evidence>
<evidence type="ECO:0000259" key="1">
    <source>
        <dbReference type="Pfam" id="PF13847"/>
    </source>
</evidence>
<accession>A0ABM9M6I6</accession>
<name>A0ABM9M6I6_9MYCO</name>
<dbReference type="InterPro" id="IPR036390">
    <property type="entry name" value="WH_DNA-bd_sf"/>
</dbReference>
<keyword evidence="4" id="KW-1185">Reference proteome</keyword>
<dbReference type="EMBL" id="OY726397">
    <property type="protein sequence ID" value="CAJ1510798.1"/>
    <property type="molecule type" value="Genomic_DNA"/>
</dbReference>
<dbReference type="GO" id="GO:0008168">
    <property type="term" value="F:methyltransferase activity"/>
    <property type="evidence" value="ECO:0007669"/>
    <property type="project" value="UniProtKB-KW"/>
</dbReference>
<dbReference type="PANTHER" id="PTHR45128:SF2">
    <property type="entry name" value="METHYLTRANSFERASE DOMAIN-CONTAINING PROTEIN"/>
    <property type="match status" value="1"/>
</dbReference>
<dbReference type="Gene3D" id="3.40.50.150">
    <property type="entry name" value="Vaccinia Virus protein VP39"/>
    <property type="match status" value="1"/>
</dbReference>
<evidence type="ECO:0000313" key="3">
    <source>
        <dbReference type="EMBL" id="CAJ1510798.1"/>
    </source>
</evidence>
<reference evidence="3 4" key="1">
    <citation type="submission" date="2023-08" db="EMBL/GenBank/DDBJ databases">
        <authorList>
            <person name="Folkvardsen B D."/>
            <person name="Norman A."/>
        </authorList>
    </citation>
    <scope>NUCLEOTIDE SEQUENCE [LARGE SCALE GENOMIC DNA]</scope>
    <source>
        <strain evidence="3 4">Mu0053</strain>
    </source>
</reference>
<feature type="domain" description="Methyltransferase" evidence="1">
    <location>
        <begin position="179"/>
        <end position="285"/>
    </location>
</feature>
<feature type="domain" description="S-adenosylmethionine-dependent methyltransferase Rv2258c-like winged HTH" evidence="2">
    <location>
        <begin position="34"/>
        <end position="102"/>
    </location>
</feature>
<dbReference type="GO" id="GO:0032259">
    <property type="term" value="P:methylation"/>
    <property type="evidence" value="ECO:0007669"/>
    <property type="project" value="UniProtKB-KW"/>
</dbReference>
<dbReference type="InterPro" id="IPR053173">
    <property type="entry name" value="SAM-binding_MTase"/>
</dbReference>
<evidence type="ECO:0000313" key="4">
    <source>
        <dbReference type="Proteomes" id="UP001190465"/>
    </source>
</evidence>
<gene>
    <name evidence="3" type="ORF">MU0053_004791</name>
</gene>
<keyword evidence="3" id="KW-0808">Transferase</keyword>
<organism evidence="3 4">
    <name type="scientific">[Mycobacterium] burgundiense</name>
    <dbReference type="NCBI Taxonomy" id="3064286"/>
    <lineage>
        <taxon>Bacteria</taxon>
        <taxon>Bacillati</taxon>
        <taxon>Actinomycetota</taxon>
        <taxon>Actinomycetes</taxon>
        <taxon>Mycobacteriales</taxon>
        <taxon>Mycobacteriaceae</taxon>
        <taxon>Mycolicibacterium</taxon>
    </lineage>
</organism>
<protein>
    <submittedName>
        <fullName evidence="3">Class I SAM-dependent methyltransferase</fullName>
        <ecNumber evidence="3">2.1.-.-</ecNumber>
    </submittedName>
</protein>
<dbReference type="SUPFAM" id="SSF46785">
    <property type="entry name" value="Winged helix' DNA-binding domain"/>
    <property type="match status" value="1"/>
</dbReference>
<dbReference type="InterPro" id="IPR048711">
    <property type="entry name" value="WHD_Rv2258c"/>
</dbReference>
<proteinExistence type="predicted"/>
<dbReference type="EC" id="2.1.-.-" evidence="3"/>